<keyword evidence="3 6" id="KW-1133">Transmembrane helix</keyword>
<evidence type="ECO:0000259" key="7">
    <source>
        <dbReference type="SMART" id="SM00752"/>
    </source>
</evidence>
<dbReference type="GeneID" id="39851382"/>
<dbReference type="InterPro" id="IPR053934">
    <property type="entry name" value="HTTM_dom"/>
</dbReference>
<feature type="transmembrane region" description="Helical" evidence="6">
    <location>
        <begin position="227"/>
        <end position="247"/>
    </location>
</feature>
<comment type="subcellular location">
    <subcellularLocation>
        <location evidence="1">Endomembrane system</location>
        <topology evidence="1">Multi-pass membrane protein</topology>
    </subcellularLocation>
</comment>
<protein>
    <recommendedName>
        <fullName evidence="7">HTTM-like domain-containing protein</fullName>
    </recommendedName>
</protein>
<proteinExistence type="predicted"/>
<keyword evidence="2 6" id="KW-0812">Transmembrane</keyword>
<feature type="transmembrane region" description="Helical" evidence="6">
    <location>
        <begin position="30"/>
        <end position="48"/>
    </location>
</feature>
<name>L9WSZ4_9EURY</name>
<feature type="transmembrane region" description="Helical" evidence="6">
    <location>
        <begin position="168"/>
        <end position="191"/>
    </location>
</feature>
<evidence type="ECO:0000256" key="4">
    <source>
        <dbReference type="ARBA" id="ARBA00023136"/>
    </source>
</evidence>
<sequence length="529" mass="58483">MKGANVIDPSKTVRSLYAALRARVRIDTRTLAVFRLGVAMLILADLFLRARNFSLFYTDQGVVPQSLATEAAPVDVWSVYFVSTEPAVTAALFVLQGLLAVQLLVGYRTRIATVLSLVFVVSLDLRNPLVLSYADVLFWWLLFWAIFLPLDERWSIDAVHADRQPRDAVANPASALILLQMITMYVVNGYHKSQSELWTSGEAAILVLGLDDMTFLLADLVGSVPSLLQYGGLAWYYMLLFSWLLVLARGRTRTALVSLFMLAHLSFAVTVRIGAFAFVAIAGLCLFLQSSFWNDLEALSKRIGVPAAADSAYRSRLDAIATSVPRWRLGIDTSAWIPREPRKIAVTVAVAVFTLVALVSILSAGGLVDDDAASIDGAERGVAAFVDHQTEWSIFAPTPRTSARYYVFPAETEAGDQVDVYNDRPLTYERPDGELQKQYDTYRERFYMNSVSAAAPPDAPTELAEHICTEWNTARSDELTHVNMYLVEETVTLETAQTPAERDSTARQFYTHGCGDNEPKDVGPPSALE</sequence>
<feature type="transmembrane region" description="Helical" evidence="6">
    <location>
        <begin position="128"/>
        <end position="148"/>
    </location>
</feature>
<feature type="transmembrane region" description="Helical" evidence="6">
    <location>
        <begin position="259"/>
        <end position="289"/>
    </location>
</feature>
<evidence type="ECO:0000256" key="6">
    <source>
        <dbReference type="SAM" id="Phobius"/>
    </source>
</evidence>
<feature type="transmembrane region" description="Helical" evidence="6">
    <location>
        <begin position="203"/>
        <end position="221"/>
    </location>
</feature>
<evidence type="ECO:0000256" key="5">
    <source>
        <dbReference type="SAM" id="MobiDB-lite"/>
    </source>
</evidence>
<comment type="caution">
    <text evidence="8">The sequence shown here is derived from an EMBL/GenBank/DDBJ whole genome shotgun (WGS) entry which is preliminary data.</text>
</comment>
<accession>L9WSZ4</accession>
<evidence type="ECO:0000256" key="2">
    <source>
        <dbReference type="ARBA" id="ARBA00022692"/>
    </source>
</evidence>
<reference evidence="8 9" key="1">
    <citation type="journal article" date="2014" name="PLoS Genet.">
        <title>Phylogenetically driven sequencing of extremely halophilic archaea reveals strategies for static and dynamic osmo-response.</title>
        <authorList>
            <person name="Becker E.A."/>
            <person name="Seitzer P.M."/>
            <person name="Tritt A."/>
            <person name="Larsen D."/>
            <person name="Krusor M."/>
            <person name="Yao A.I."/>
            <person name="Wu D."/>
            <person name="Madern D."/>
            <person name="Eisen J.A."/>
            <person name="Darling A.E."/>
            <person name="Facciotti M.T."/>
        </authorList>
    </citation>
    <scope>NUCLEOTIDE SEQUENCE [LARGE SCALE GENOMIC DNA]</scope>
    <source>
        <strain evidence="8 9">JCM 10635</strain>
    </source>
</reference>
<keyword evidence="4 6" id="KW-0472">Membrane</keyword>
<dbReference type="PATRIC" id="fig|1227500.6.peg.786"/>
<dbReference type="Proteomes" id="UP000011690">
    <property type="component" value="Unassembled WGS sequence"/>
</dbReference>
<evidence type="ECO:0000256" key="3">
    <source>
        <dbReference type="ARBA" id="ARBA00022989"/>
    </source>
</evidence>
<dbReference type="STRING" id="1227500.C494_03860"/>
<keyword evidence="9" id="KW-1185">Reference proteome</keyword>
<gene>
    <name evidence="8" type="ORF">C494_03860</name>
</gene>
<evidence type="ECO:0000313" key="8">
    <source>
        <dbReference type="EMBL" id="ELY51448.1"/>
    </source>
</evidence>
<evidence type="ECO:0000313" key="9">
    <source>
        <dbReference type="Proteomes" id="UP000011690"/>
    </source>
</evidence>
<dbReference type="RefSeq" id="WP_006064975.1">
    <property type="nucleotide sequence ID" value="NZ_AOHY01000008.1"/>
</dbReference>
<dbReference type="SMART" id="SM00752">
    <property type="entry name" value="HTTM"/>
    <property type="match status" value="1"/>
</dbReference>
<feature type="domain" description="HTTM-like" evidence="7">
    <location>
        <begin position="23"/>
        <end position="292"/>
    </location>
</feature>
<dbReference type="PANTHER" id="PTHR39535">
    <property type="entry name" value="SPORULATION-DELAYING PROTEIN SDPB"/>
    <property type="match status" value="1"/>
</dbReference>
<organism evidence="8 9">
    <name type="scientific">Natronorubrum bangense JCM 10635</name>
    <dbReference type="NCBI Taxonomy" id="1227500"/>
    <lineage>
        <taxon>Archaea</taxon>
        <taxon>Methanobacteriati</taxon>
        <taxon>Methanobacteriota</taxon>
        <taxon>Stenosarchaea group</taxon>
        <taxon>Halobacteria</taxon>
        <taxon>Halobacteriales</taxon>
        <taxon>Natrialbaceae</taxon>
        <taxon>Natronorubrum</taxon>
    </lineage>
</organism>
<dbReference type="InterPro" id="IPR011020">
    <property type="entry name" value="HTTM-like"/>
</dbReference>
<dbReference type="AlphaFoldDB" id="L9WSZ4"/>
<dbReference type="EMBL" id="AOHY01000008">
    <property type="protein sequence ID" value="ELY51448.1"/>
    <property type="molecule type" value="Genomic_DNA"/>
</dbReference>
<dbReference type="PANTHER" id="PTHR39535:SF2">
    <property type="entry name" value="HTTM DOMAIN-CONTAINING PROTEIN"/>
    <property type="match status" value="1"/>
</dbReference>
<dbReference type="InterPro" id="IPR052964">
    <property type="entry name" value="Sporulation_signal_mat"/>
</dbReference>
<feature type="region of interest" description="Disordered" evidence="5">
    <location>
        <begin position="509"/>
        <end position="529"/>
    </location>
</feature>
<evidence type="ECO:0000256" key="1">
    <source>
        <dbReference type="ARBA" id="ARBA00004127"/>
    </source>
</evidence>
<dbReference type="Pfam" id="PF05090">
    <property type="entry name" value="HTTM"/>
    <property type="match status" value="1"/>
</dbReference>
<feature type="transmembrane region" description="Helical" evidence="6">
    <location>
        <begin position="344"/>
        <end position="368"/>
    </location>
</feature>
<dbReference type="OrthoDB" id="327281at2157"/>
<dbReference type="GO" id="GO:0012505">
    <property type="term" value="C:endomembrane system"/>
    <property type="evidence" value="ECO:0007669"/>
    <property type="project" value="UniProtKB-SubCell"/>
</dbReference>
<feature type="transmembrane region" description="Helical" evidence="6">
    <location>
        <begin position="87"/>
        <end position="107"/>
    </location>
</feature>
<dbReference type="eggNOG" id="arCOG06405">
    <property type="taxonomic scope" value="Archaea"/>
</dbReference>